<reference evidence="1 2" key="1">
    <citation type="journal article" date="2010" name="Stand. Genomic Sci.">
        <title>Complete genome sequence of Planctomyces limnophilus type strain (Mu 290).</title>
        <authorList>
            <person name="Labutti K."/>
            <person name="Sikorski J."/>
            <person name="Schneider S."/>
            <person name="Nolan M."/>
            <person name="Lucas S."/>
            <person name="Glavina Del Rio T."/>
            <person name="Tice H."/>
            <person name="Cheng J.F."/>
            <person name="Goodwin L."/>
            <person name="Pitluck S."/>
            <person name="Liolios K."/>
            <person name="Ivanova N."/>
            <person name="Mavromatis K."/>
            <person name="Mikhailova N."/>
            <person name="Pati A."/>
            <person name="Chen A."/>
            <person name="Palaniappan K."/>
            <person name="Land M."/>
            <person name="Hauser L."/>
            <person name="Chang Y.J."/>
            <person name="Jeffries C.D."/>
            <person name="Tindall B.J."/>
            <person name="Rohde M."/>
            <person name="Goker M."/>
            <person name="Woyke T."/>
            <person name="Bristow J."/>
            <person name="Eisen J.A."/>
            <person name="Markowitz V."/>
            <person name="Hugenholtz P."/>
            <person name="Kyrpides N.C."/>
            <person name="Klenk H.P."/>
            <person name="Lapidus A."/>
        </authorList>
    </citation>
    <scope>NUCLEOTIDE SEQUENCE [LARGE SCALE GENOMIC DNA]</scope>
    <source>
        <strain evidence="2">ATCC 43296 / DSM 3776 / IFAM 1008 / 290</strain>
    </source>
</reference>
<organism evidence="1 2">
    <name type="scientific">Planctopirus limnophila (strain ATCC 43296 / DSM 3776 / IFAM 1008 / Mu 290)</name>
    <name type="common">Planctomyces limnophilus</name>
    <dbReference type="NCBI Taxonomy" id="521674"/>
    <lineage>
        <taxon>Bacteria</taxon>
        <taxon>Pseudomonadati</taxon>
        <taxon>Planctomycetota</taxon>
        <taxon>Planctomycetia</taxon>
        <taxon>Planctomycetales</taxon>
        <taxon>Planctomycetaceae</taxon>
        <taxon>Planctopirus</taxon>
    </lineage>
</organism>
<proteinExistence type="predicted"/>
<evidence type="ECO:0000313" key="2">
    <source>
        <dbReference type="Proteomes" id="UP000002220"/>
    </source>
</evidence>
<dbReference type="KEGG" id="plm:Plim_4015"/>
<accession>D5SY33</accession>
<dbReference type="Proteomes" id="UP000002220">
    <property type="component" value="Chromosome"/>
</dbReference>
<name>D5SY33_PLAL2</name>
<protein>
    <submittedName>
        <fullName evidence="1">Uncharacterized protein</fullName>
    </submittedName>
</protein>
<gene>
    <name evidence="1" type="ordered locus">Plim_4015</name>
</gene>
<dbReference type="AlphaFoldDB" id="D5SY33"/>
<evidence type="ECO:0000313" key="1">
    <source>
        <dbReference type="EMBL" id="ADG69826.1"/>
    </source>
</evidence>
<keyword evidence="2" id="KW-1185">Reference proteome</keyword>
<sequence>MAMPVRTCLYRSLAQLATFQELSSHSQKSKTFLPLIRKDEELQVIIAYDGVAVLLRI</sequence>
<dbReference type="HOGENOM" id="CLU_2992762_0_0_0"/>
<dbReference type="EMBL" id="CP001744">
    <property type="protein sequence ID" value="ADG69826.1"/>
    <property type="molecule type" value="Genomic_DNA"/>
</dbReference>